<dbReference type="PANTHER" id="PTHR46401">
    <property type="entry name" value="GLYCOSYLTRANSFERASE WBBK-RELATED"/>
    <property type="match status" value="1"/>
</dbReference>
<dbReference type="EMBL" id="MEZK01000010">
    <property type="protein sequence ID" value="OGD63372.1"/>
    <property type="molecule type" value="Genomic_DNA"/>
</dbReference>
<dbReference type="STRING" id="1797457.A2160_02715"/>
<name>A0A1F5E7J5_9BACT</name>
<sequence>MKILIGIDEFSPTAEGGSNFVVQGLVKELSKEHRIAILTSHRYGKDFKKTIGKIDHYSLQVNYLPRFRAWLSLYNPQVSSRIEKVLADFKPDIVHAHTIHMYLTYDLLRLAEPYTQKIFFTGHDVMPIFYSRLTQFRDEDGDGIQDALDIKAHFWREWRQNKLHYFPLRNIIIRHYLNSVKVITVSKALKEIYEANGVKVKKVIHNGVDLEDWKVSVGKITKFKDKYQLNNKRILFLGGRIREDKGALQAVKLLAKLGDQWILLVAGLRESVLPMLNLANKLKIRKQIMPLGFLAQEQLKVAYSASDIILVPSICSDSFPNAVIEGMVCRKIVAATCFGGAKEVIKDGVTGILINPFDIGLTAKKIRKVLENNKKKKTISQKAYELIKKKFSIQKQVARYVELYERNH</sequence>
<accession>A0A1F5E7J5</accession>
<gene>
    <name evidence="4" type="ORF">A2160_02715</name>
</gene>
<evidence type="ECO:0000313" key="4">
    <source>
        <dbReference type="EMBL" id="OGD63372.1"/>
    </source>
</evidence>
<organism evidence="4 5">
    <name type="scientific">Candidatus Beckwithbacteria bacterium RBG_13_42_9</name>
    <dbReference type="NCBI Taxonomy" id="1797457"/>
    <lineage>
        <taxon>Bacteria</taxon>
        <taxon>Candidatus Beckwithiibacteriota</taxon>
    </lineage>
</organism>
<evidence type="ECO:0000313" key="5">
    <source>
        <dbReference type="Proteomes" id="UP000177006"/>
    </source>
</evidence>
<evidence type="ECO:0008006" key="6">
    <source>
        <dbReference type="Google" id="ProtNLM"/>
    </source>
</evidence>
<evidence type="ECO:0000259" key="3">
    <source>
        <dbReference type="Pfam" id="PF13439"/>
    </source>
</evidence>
<feature type="domain" description="Glycosyltransferase subfamily 4-like N-terminal" evidence="3">
    <location>
        <begin position="16"/>
        <end position="211"/>
    </location>
</feature>
<dbReference type="AlphaFoldDB" id="A0A1F5E7J5"/>
<dbReference type="PANTHER" id="PTHR46401:SF2">
    <property type="entry name" value="GLYCOSYLTRANSFERASE WBBK-RELATED"/>
    <property type="match status" value="1"/>
</dbReference>
<dbReference type="Pfam" id="PF00534">
    <property type="entry name" value="Glycos_transf_1"/>
    <property type="match status" value="1"/>
</dbReference>
<proteinExistence type="predicted"/>
<dbReference type="InterPro" id="IPR028098">
    <property type="entry name" value="Glyco_trans_4-like_N"/>
</dbReference>
<comment type="caution">
    <text evidence="4">The sequence shown here is derived from an EMBL/GenBank/DDBJ whole genome shotgun (WGS) entry which is preliminary data.</text>
</comment>
<dbReference type="Gene3D" id="3.40.50.2000">
    <property type="entry name" value="Glycogen Phosphorylase B"/>
    <property type="match status" value="2"/>
</dbReference>
<protein>
    <recommendedName>
        <fullName evidence="6">Glycosyltransferase subfamily 4-like N-terminal domain-containing protein</fullName>
    </recommendedName>
</protein>
<dbReference type="GO" id="GO:0016757">
    <property type="term" value="F:glycosyltransferase activity"/>
    <property type="evidence" value="ECO:0007669"/>
    <property type="project" value="InterPro"/>
</dbReference>
<dbReference type="Proteomes" id="UP000177006">
    <property type="component" value="Unassembled WGS sequence"/>
</dbReference>
<dbReference type="Pfam" id="PF13439">
    <property type="entry name" value="Glyco_transf_4"/>
    <property type="match status" value="1"/>
</dbReference>
<evidence type="ECO:0000256" key="1">
    <source>
        <dbReference type="ARBA" id="ARBA00022679"/>
    </source>
</evidence>
<dbReference type="GO" id="GO:0009103">
    <property type="term" value="P:lipopolysaccharide biosynthetic process"/>
    <property type="evidence" value="ECO:0007669"/>
    <property type="project" value="TreeGrafter"/>
</dbReference>
<feature type="domain" description="Glycosyl transferase family 1" evidence="2">
    <location>
        <begin position="222"/>
        <end position="385"/>
    </location>
</feature>
<dbReference type="InterPro" id="IPR001296">
    <property type="entry name" value="Glyco_trans_1"/>
</dbReference>
<reference evidence="4 5" key="1">
    <citation type="journal article" date="2016" name="Nat. Commun.">
        <title>Thousands of microbial genomes shed light on interconnected biogeochemical processes in an aquifer system.</title>
        <authorList>
            <person name="Anantharaman K."/>
            <person name="Brown C.T."/>
            <person name="Hug L.A."/>
            <person name="Sharon I."/>
            <person name="Castelle C.J."/>
            <person name="Probst A.J."/>
            <person name="Thomas B.C."/>
            <person name="Singh A."/>
            <person name="Wilkins M.J."/>
            <person name="Karaoz U."/>
            <person name="Brodie E.L."/>
            <person name="Williams K.H."/>
            <person name="Hubbard S.S."/>
            <person name="Banfield J.F."/>
        </authorList>
    </citation>
    <scope>NUCLEOTIDE SEQUENCE [LARGE SCALE GENOMIC DNA]</scope>
</reference>
<dbReference type="SUPFAM" id="SSF53756">
    <property type="entry name" value="UDP-Glycosyltransferase/glycogen phosphorylase"/>
    <property type="match status" value="1"/>
</dbReference>
<keyword evidence="1" id="KW-0808">Transferase</keyword>
<dbReference type="CDD" id="cd03801">
    <property type="entry name" value="GT4_PimA-like"/>
    <property type="match status" value="1"/>
</dbReference>
<evidence type="ECO:0000259" key="2">
    <source>
        <dbReference type="Pfam" id="PF00534"/>
    </source>
</evidence>